<dbReference type="WBParaSite" id="PS1159_v2.g12900.t1">
    <property type="protein sequence ID" value="PS1159_v2.g12900.t1"/>
    <property type="gene ID" value="PS1159_v2.g12900"/>
</dbReference>
<evidence type="ECO:0000313" key="2">
    <source>
        <dbReference type="WBParaSite" id="PS1159_v2.g12900.t1"/>
    </source>
</evidence>
<accession>A0AC35F1M9</accession>
<name>A0AC35F1M9_9BILA</name>
<protein>
    <submittedName>
        <fullName evidence="2">BTB domain-containing protein</fullName>
    </submittedName>
</protein>
<evidence type="ECO:0000313" key="1">
    <source>
        <dbReference type="Proteomes" id="UP000887580"/>
    </source>
</evidence>
<reference evidence="2" key="1">
    <citation type="submission" date="2022-11" db="UniProtKB">
        <authorList>
            <consortium name="WormBaseParasite"/>
        </authorList>
    </citation>
    <scope>IDENTIFICATION</scope>
</reference>
<proteinExistence type="predicted"/>
<organism evidence="1 2">
    <name type="scientific">Panagrolaimus sp. PS1159</name>
    <dbReference type="NCBI Taxonomy" id="55785"/>
    <lineage>
        <taxon>Eukaryota</taxon>
        <taxon>Metazoa</taxon>
        <taxon>Ecdysozoa</taxon>
        <taxon>Nematoda</taxon>
        <taxon>Chromadorea</taxon>
        <taxon>Rhabditida</taxon>
        <taxon>Tylenchina</taxon>
        <taxon>Panagrolaimomorpha</taxon>
        <taxon>Panagrolaimoidea</taxon>
        <taxon>Panagrolaimidae</taxon>
        <taxon>Panagrolaimus</taxon>
    </lineage>
</organism>
<dbReference type="Proteomes" id="UP000887580">
    <property type="component" value="Unplaced"/>
</dbReference>
<sequence>MSMLPKIKVQCPIAIMWTISEHRLAELKDKPGRCLASDRFEASNIPGVQYSIKIYPNDDEKERREQTWIYLHLKYSDEIKIKANFRITIESANTTKKLCHKFEKSKARGRKFCTTEELFDPENRFIVNGQMMIKMDGVLTIDKEAPPEIVTIEDDSDDLSLGLWNQEEDKDFTIVADGKEFAAHKLVLSTRSSVFARMFKSGMKEAKENKVEIEDFSYAIVEMGVKLCYHHSLVPRTNLEEKMKLLQFFDKYDMQQLKDNYESQLIREIDESNVCILANISLLSNCTKLKERCADFIRDCMKTKPIKDLDSLDTDFAMKMFKNAFYHVSK</sequence>